<gene>
    <name evidence="2" type="ORF">B0T18DRAFT_348602</name>
</gene>
<feature type="transmembrane region" description="Helical" evidence="1">
    <location>
        <begin position="89"/>
        <end position="106"/>
    </location>
</feature>
<organism evidence="2 3">
    <name type="scientific">Schizothecium vesticola</name>
    <dbReference type="NCBI Taxonomy" id="314040"/>
    <lineage>
        <taxon>Eukaryota</taxon>
        <taxon>Fungi</taxon>
        <taxon>Dikarya</taxon>
        <taxon>Ascomycota</taxon>
        <taxon>Pezizomycotina</taxon>
        <taxon>Sordariomycetes</taxon>
        <taxon>Sordariomycetidae</taxon>
        <taxon>Sordariales</taxon>
        <taxon>Schizotheciaceae</taxon>
        <taxon>Schizothecium</taxon>
    </lineage>
</organism>
<proteinExistence type="predicted"/>
<feature type="transmembrane region" description="Helical" evidence="1">
    <location>
        <begin position="146"/>
        <end position="165"/>
    </location>
</feature>
<name>A0AA40EWR0_9PEZI</name>
<keyword evidence="1" id="KW-0472">Membrane</keyword>
<accession>A0AA40EWR0</accession>
<evidence type="ECO:0000313" key="3">
    <source>
        <dbReference type="Proteomes" id="UP001172155"/>
    </source>
</evidence>
<dbReference type="Proteomes" id="UP001172155">
    <property type="component" value="Unassembled WGS sequence"/>
</dbReference>
<keyword evidence="3" id="KW-1185">Reference proteome</keyword>
<keyword evidence="1" id="KW-1133">Transmembrane helix</keyword>
<protein>
    <submittedName>
        <fullName evidence="2">Uncharacterized protein</fullName>
    </submittedName>
</protein>
<dbReference type="EMBL" id="JAUKUD010000004">
    <property type="protein sequence ID" value="KAK0746769.1"/>
    <property type="molecule type" value="Genomic_DNA"/>
</dbReference>
<comment type="caution">
    <text evidence="2">The sequence shown here is derived from an EMBL/GenBank/DDBJ whole genome shotgun (WGS) entry which is preliminary data.</text>
</comment>
<keyword evidence="1" id="KW-0812">Transmembrane</keyword>
<evidence type="ECO:0000256" key="1">
    <source>
        <dbReference type="SAM" id="Phobius"/>
    </source>
</evidence>
<sequence>MADQVPRPAHTPLPVATIAKPSLKATRIATESTLREYMNMQRVRRLKMEPGMDERLRIQAATALGDLRSLREEVADMVKAAEKHRWRRFLVGGVIASFIPLVRILFRRPRTEYRDSSTDMSGGATNDTEYAFFKSKSLVARILRSMHRPGLATLTFFVFAVMYVFQNEVTLRIARTVGKKLKRLSSKVERGEEDVNEEDLKMLQGWRWRILMWS</sequence>
<reference evidence="2" key="1">
    <citation type="submission" date="2023-06" db="EMBL/GenBank/DDBJ databases">
        <title>Genome-scale phylogeny and comparative genomics of the fungal order Sordariales.</title>
        <authorList>
            <consortium name="Lawrence Berkeley National Laboratory"/>
            <person name="Hensen N."/>
            <person name="Bonometti L."/>
            <person name="Westerberg I."/>
            <person name="Brannstrom I.O."/>
            <person name="Guillou S."/>
            <person name="Cros-Aarteil S."/>
            <person name="Calhoun S."/>
            <person name="Haridas S."/>
            <person name="Kuo A."/>
            <person name="Mondo S."/>
            <person name="Pangilinan J."/>
            <person name="Riley R."/>
            <person name="LaButti K."/>
            <person name="Andreopoulos B."/>
            <person name="Lipzen A."/>
            <person name="Chen C."/>
            <person name="Yanf M."/>
            <person name="Daum C."/>
            <person name="Ng V."/>
            <person name="Clum A."/>
            <person name="Steindorff A."/>
            <person name="Ohm R."/>
            <person name="Martin F."/>
            <person name="Silar P."/>
            <person name="Natvig D."/>
            <person name="Lalanne C."/>
            <person name="Gautier V."/>
            <person name="Ament-velasquez S.L."/>
            <person name="Kruys A."/>
            <person name="Hutchinson M.I."/>
            <person name="Powell A.J."/>
            <person name="Barry K."/>
            <person name="Miller A.N."/>
            <person name="Grigoriev I.V."/>
            <person name="Debuchy R."/>
            <person name="Gladieux P."/>
            <person name="Thoren M.H."/>
            <person name="Johannesson H."/>
        </authorList>
    </citation>
    <scope>NUCLEOTIDE SEQUENCE</scope>
    <source>
        <strain evidence="2">SMH3187-1</strain>
    </source>
</reference>
<evidence type="ECO:0000313" key="2">
    <source>
        <dbReference type="EMBL" id="KAK0746769.1"/>
    </source>
</evidence>
<dbReference type="AlphaFoldDB" id="A0AA40EWR0"/>